<reference evidence="1 2" key="1">
    <citation type="journal article" date="2006" name="Science">
        <title>The genome of black cottonwood, Populus trichocarpa (Torr. &amp; Gray).</title>
        <authorList>
            <person name="Tuskan G.A."/>
            <person name="Difazio S."/>
            <person name="Jansson S."/>
            <person name="Bohlmann J."/>
            <person name="Grigoriev I."/>
            <person name="Hellsten U."/>
            <person name="Putnam N."/>
            <person name="Ralph S."/>
            <person name="Rombauts S."/>
            <person name="Salamov A."/>
            <person name="Schein J."/>
            <person name="Sterck L."/>
            <person name="Aerts A."/>
            <person name="Bhalerao R.R."/>
            <person name="Bhalerao R.P."/>
            <person name="Blaudez D."/>
            <person name="Boerjan W."/>
            <person name="Brun A."/>
            <person name="Brunner A."/>
            <person name="Busov V."/>
            <person name="Campbell M."/>
            <person name="Carlson J."/>
            <person name="Chalot M."/>
            <person name="Chapman J."/>
            <person name="Chen G.L."/>
            <person name="Cooper D."/>
            <person name="Coutinho P.M."/>
            <person name="Couturier J."/>
            <person name="Covert S."/>
            <person name="Cronk Q."/>
            <person name="Cunningham R."/>
            <person name="Davis J."/>
            <person name="Degroeve S."/>
            <person name="Dejardin A."/>
            <person name="Depamphilis C."/>
            <person name="Detter J."/>
            <person name="Dirks B."/>
            <person name="Dubchak I."/>
            <person name="Duplessis S."/>
            <person name="Ehlting J."/>
            <person name="Ellis B."/>
            <person name="Gendler K."/>
            <person name="Goodstein D."/>
            <person name="Gribskov M."/>
            <person name="Grimwood J."/>
            <person name="Groover A."/>
            <person name="Gunter L."/>
            <person name="Hamberger B."/>
            <person name="Heinze B."/>
            <person name="Helariutta Y."/>
            <person name="Henrissat B."/>
            <person name="Holligan D."/>
            <person name="Holt R."/>
            <person name="Huang W."/>
            <person name="Islam-Faridi N."/>
            <person name="Jones S."/>
            <person name="Jones-Rhoades M."/>
            <person name="Jorgensen R."/>
            <person name="Joshi C."/>
            <person name="Kangasjarvi J."/>
            <person name="Karlsson J."/>
            <person name="Kelleher C."/>
            <person name="Kirkpatrick R."/>
            <person name="Kirst M."/>
            <person name="Kohler A."/>
            <person name="Kalluri U."/>
            <person name="Larimer F."/>
            <person name="Leebens-Mack J."/>
            <person name="Leple J.C."/>
            <person name="Locascio P."/>
            <person name="Lou Y."/>
            <person name="Lucas S."/>
            <person name="Martin F."/>
            <person name="Montanini B."/>
            <person name="Napoli C."/>
            <person name="Nelson D.R."/>
            <person name="Nelson C."/>
            <person name="Nieminen K."/>
            <person name="Nilsson O."/>
            <person name="Pereda V."/>
            <person name="Peter G."/>
            <person name="Philippe R."/>
            <person name="Pilate G."/>
            <person name="Poliakov A."/>
            <person name="Razumovskaya J."/>
            <person name="Richardson P."/>
            <person name="Rinaldi C."/>
            <person name="Ritland K."/>
            <person name="Rouze P."/>
            <person name="Ryaboy D."/>
            <person name="Schmutz J."/>
            <person name="Schrader J."/>
            <person name="Segerman B."/>
            <person name="Shin H."/>
            <person name="Siddiqui A."/>
            <person name="Sterky F."/>
            <person name="Terry A."/>
            <person name="Tsai C.J."/>
            <person name="Uberbacher E."/>
            <person name="Unneberg P."/>
            <person name="Vahala J."/>
            <person name="Wall K."/>
            <person name="Wessler S."/>
            <person name="Yang G."/>
            <person name="Yin T."/>
            <person name="Douglas C."/>
            <person name="Marra M."/>
            <person name="Sandberg G."/>
            <person name="Van de Peer Y."/>
            <person name="Rokhsar D."/>
        </authorList>
    </citation>
    <scope>NUCLEOTIDE SEQUENCE [LARGE SCALE GENOMIC DNA]</scope>
    <source>
        <strain evidence="2">cv. Nisqually</strain>
    </source>
</reference>
<gene>
    <name evidence="1" type="ORF">POPTR_001G377600</name>
</gene>
<evidence type="ECO:0000313" key="1">
    <source>
        <dbReference type="EMBL" id="PNT58891.1"/>
    </source>
</evidence>
<name>A0A2K2CA31_POPTR</name>
<keyword evidence="2" id="KW-1185">Reference proteome</keyword>
<proteinExistence type="predicted"/>
<protein>
    <submittedName>
        <fullName evidence="1">Uncharacterized protein</fullName>
    </submittedName>
</protein>
<evidence type="ECO:0000313" key="2">
    <source>
        <dbReference type="Proteomes" id="UP000006729"/>
    </source>
</evidence>
<dbReference type="Proteomes" id="UP000006729">
    <property type="component" value="Chromosome 1"/>
</dbReference>
<dbReference type="InParanoid" id="A0A2K2CA31"/>
<dbReference type="EMBL" id="CM009290">
    <property type="protein sequence ID" value="PNT58891.1"/>
    <property type="molecule type" value="Genomic_DNA"/>
</dbReference>
<organism evidence="1 2">
    <name type="scientific">Populus trichocarpa</name>
    <name type="common">Western balsam poplar</name>
    <name type="synonym">Populus balsamifera subsp. trichocarpa</name>
    <dbReference type="NCBI Taxonomy" id="3694"/>
    <lineage>
        <taxon>Eukaryota</taxon>
        <taxon>Viridiplantae</taxon>
        <taxon>Streptophyta</taxon>
        <taxon>Embryophyta</taxon>
        <taxon>Tracheophyta</taxon>
        <taxon>Spermatophyta</taxon>
        <taxon>Magnoliopsida</taxon>
        <taxon>eudicotyledons</taxon>
        <taxon>Gunneridae</taxon>
        <taxon>Pentapetalae</taxon>
        <taxon>rosids</taxon>
        <taxon>fabids</taxon>
        <taxon>Malpighiales</taxon>
        <taxon>Salicaceae</taxon>
        <taxon>Saliceae</taxon>
        <taxon>Populus</taxon>
    </lineage>
</organism>
<sequence>MEGKSKVCLEVALDVRYKLLLGVSCHLALNHKEHTLCALIQLNHTILTSTHSVAAHFSFSFIFFLSKKN</sequence>
<dbReference type="AlphaFoldDB" id="A0A2K2CA31"/>
<accession>A0A2K2CA31</accession>